<dbReference type="EMBL" id="HBGU01075684">
    <property type="protein sequence ID" value="CAD9540284.1"/>
    <property type="molecule type" value="Transcribed_RNA"/>
</dbReference>
<feature type="compositionally biased region" description="Basic residues" evidence="1">
    <location>
        <begin position="1"/>
        <end position="14"/>
    </location>
</feature>
<protein>
    <submittedName>
        <fullName evidence="2">Uncharacterized protein</fullName>
    </submittedName>
</protein>
<organism evidence="2">
    <name type="scientific">Haptolina brevifila</name>
    <dbReference type="NCBI Taxonomy" id="156173"/>
    <lineage>
        <taxon>Eukaryota</taxon>
        <taxon>Haptista</taxon>
        <taxon>Haptophyta</taxon>
        <taxon>Prymnesiophyceae</taxon>
        <taxon>Prymnesiales</taxon>
        <taxon>Prymnesiaceae</taxon>
        <taxon>Haptolina</taxon>
    </lineage>
</organism>
<evidence type="ECO:0000256" key="1">
    <source>
        <dbReference type="SAM" id="MobiDB-lite"/>
    </source>
</evidence>
<accession>A0A7S2NGR5</accession>
<name>A0A7S2NGR5_9EUKA</name>
<gene>
    <name evidence="2" type="ORF">CBRE1094_LOCUS41246</name>
</gene>
<proteinExistence type="predicted"/>
<feature type="region of interest" description="Disordered" evidence="1">
    <location>
        <begin position="1"/>
        <end position="24"/>
    </location>
</feature>
<sequence>MPQKKKSPAVKRKPAQNVSEATLGNAPVAAVAELTERDDQEAGEDVQRFDAIIDAQTEADEIKAAIEIFGSRKLAIISARFGGTYDEASLAISAVLEAKEDWELYNPNRENASDSRDGETAEEKRRRLEGRRLRTFVTMLRHSARYGGCLLRLISNEEGPSDMQEAEADIAKHYGVRVIERRFSSTSWDAALFMVDTESWWHDITTAMLAMEEIHRISSRG</sequence>
<reference evidence="2" key="1">
    <citation type="submission" date="2021-01" db="EMBL/GenBank/DDBJ databases">
        <authorList>
            <person name="Corre E."/>
            <person name="Pelletier E."/>
            <person name="Niang G."/>
            <person name="Scheremetjew M."/>
            <person name="Finn R."/>
            <person name="Kale V."/>
            <person name="Holt S."/>
            <person name="Cochrane G."/>
            <person name="Meng A."/>
            <person name="Brown T."/>
            <person name="Cohen L."/>
        </authorList>
    </citation>
    <scope>NUCLEOTIDE SEQUENCE</scope>
    <source>
        <strain evidence="2">UTEX LB 985</strain>
    </source>
</reference>
<evidence type="ECO:0000313" key="2">
    <source>
        <dbReference type="EMBL" id="CAD9540284.1"/>
    </source>
</evidence>
<dbReference type="AlphaFoldDB" id="A0A7S2NGR5"/>